<evidence type="ECO:0000256" key="9">
    <source>
        <dbReference type="SAM" id="MobiDB-lite"/>
    </source>
</evidence>
<evidence type="ECO:0000256" key="5">
    <source>
        <dbReference type="ARBA" id="ARBA00022980"/>
    </source>
</evidence>
<evidence type="ECO:0000256" key="6">
    <source>
        <dbReference type="ARBA" id="ARBA00023274"/>
    </source>
</evidence>
<organism evidence="10 11">
    <name type="scientific">Candidatus Moanibacter tarae</name>
    <dbReference type="NCBI Taxonomy" id="2200854"/>
    <lineage>
        <taxon>Bacteria</taxon>
        <taxon>Pseudomonadati</taxon>
        <taxon>Verrucomicrobiota</taxon>
        <taxon>Opitutia</taxon>
        <taxon>Puniceicoccales</taxon>
        <taxon>Puniceicoccales incertae sedis</taxon>
        <taxon>Candidatus Moanibacter</taxon>
    </lineage>
</organism>
<dbReference type="NCBIfam" id="TIGR00029">
    <property type="entry name" value="S20"/>
    <property type="match status" value="1"/>
</dbReference>
<keyword evidence="3" id="KW-0699">rRNA-binding</keyword>
<dbReference type="AlphaFoldDB" id="A0A2Z4AQ54"/>
<feature type="compositionally biased region" description="Basic residues" evidence="9">
    <location>
        <begin position="14"/>
        <end position="25"/>
    </location>
</feature>
<dbReference type="InterPro" id="IPR002583">
    <property type="entry name" value="Ribosomal_bS20"/>
</dbReference>
<dbReference type="EMBL" id="CP029803">
    <property type="protein sequence ID" value="AWT59962.1"/>
    <property type="molecule type" value="Genomic_DNA"/>
</dbReference>
<dbReference type="InterPro" id="IPR036510">
    <property type="entry name" value="Ribosomal_bS20_sf"/>
</dbReference>
<evidence type="ECO:0000256" key="7">
    <source>
        <dbReference type="ARBA" id="ARBA00035136"/>
    </source>
</evidence>
<feature type="region of interest" description="Disordered" evidence="9">
    <location>
        <begin position="1"/>
        <end position="27"/>
    </location>
</feature>
<evidence type="ECO:0000256" key="4">
    <source>
        <dbReference type="ARBA" id="ARBA00022884"/>
    </source>
</evidence>
<dbReference type="Pfam" id="PF01649">
    <property type="entry name" value="Ribosomal_S20p"/>
    <property type="match status" value="1"/>
</dbReference>
<dbReference type="GO" id="GO:0015935">
    <property type="term" value="C:small ribosomal subunit"/>
    <property type="evidence" value="ECO:0007669"/>
    <property type="project" value="TreeGrafter"/>
</dbReference>
<dbReference type="GO" id="GO:0070181">
    <property type="term" value="F:small ribosomal subunit rRNA binding"/>
    <property type="evidence" value="ECO:0007669"/>
    <property type="project" value="TreeGrafter"/>
</dbReference>
<evidence type="ECO:0000256" key="2">
    <source>
        <dbReference type="ARBA" id="ARBA00007634"/>
    </source>
</evidence>
<protein>
    <recommendedName>
        <fullName evidence="7">Small ribosomal subunit protein bS20</fullName>
    </recommendedName>
    <alternativeName>
        <fullName evidence="8">30S ribosomal protein S20</fullName>
    </alternativeName>
</protein>
<dbReference type="KEGG" id="mtar:DF168_01160"/>
<gene>
    <name evidence="10" type="primary">rpsT</name>
    <name evidence="10" type="ORF">DF168_01160</name>
</gene>
<dbReference type="PANTHER" id="PTHR33398:SF1">
    <property type="entry name" value="SMALL RIBOSOMAL SUBUNIT PROTEIN BS20C"/>
    <property type="match status" value="1"/>
</dbReference>
<comment type="function">
    <text evidence="1">Binds directly to 16S ribosomal RNA.</text>
</comment>
<dbReference type="GO" id="GO:0003735">
    <property type="term" value="F:structural constituent of ribosome"/>
    <property type="evidence" value="ECO:0007669"/>
    <property type="project" value="InterPro"/>
</dbReference>
<dbReference type="SUPFAM" id="SSF46992">
    <property type="entry name" value="Ribosomal protein S20"/>
    <property type="match status" value="1"/>
</dbReference>
<reference evidence="10 11" key="1">
    <citation type="submission" date="2018-06" db="EMBL/GenBank/DDBJ databases">
        <title>Draft Genome Sequence of a Novel Marine Bacterium Related to the Verrucomicrobia.</title>
        <authorList>
            <person name="Vosseberg J."/>
            <person name="Martijn J."/>
            <person name="Ettema T.J.G."/>
        </authorList>
    </citation>
    <scope>NUCLEOTIDE SEQUENCE [LARGE SCALE GENOMIC DNA]</scope>
    <source>
        <strain evidence="10">TARA_B100001123</strain>
    </source>
</reference>
<dbReference type="Gene3D" id="1.20.58.110">
    <property type="entry name" value="Ribosomal protein S20"/>
    <property type="match status" value="1"/>
</dbReference>
<evidence type="ECO:0000313" key="10">
    <source>
        <dbReference type="EMBL" id="AWT59962.1"/>
    </source>
</evidence>
<sequence>MPTLKAAKKDIRRNAKRQLRNRQARGRLSTLKKNLDQAIAEGENETINKAIRAYVSGLDKAVKNCLIHRNKADRFKARCAQIQS</sequence>
<accession>A0A2Z4AQ54</accession>
<dbReference type="GO" id="GO:0005829">
    <property type="term" value="C:cytosol"/>
    <property type="evidence" value="ECO:0007669"/>
    <property type="project" value="TreeGrafter"/>
</dbReference>
<proteinExistence type="inferred from homology"/>
<keyword evidence="5 10" id="KW-0689">Ribosomal protein</keyword>
<keyword evidence="4" id="KW-0694">RNA-binding</keyword>
<evidence type="ECO:0000313" key="11">
    <source>
        <dbReference type="Proteomes" id="UP000247465"/>
    </source>
</evidence>
<evidence type="ECO:0000256" key="1">
    <source>
        <dbReference type="ARBA" id="ARBA00003134"/>
    </source>
</evidence>
<name>A0A2Z4AQ54_9BACT</name>
<keyword evidence="6" id="KW-0687">Ribonucleoprotein</keyword>
<dbReference type="Proteomes" id="UP000247465">
    <property type="component" value="Chromosome"/>
</dbReference>
<dbReference type="PANTHER" id="PTHR33398">
    <property type="entry name" value="30S RIBOSOMAL PROTEIN S20"/>
    <property type="match status" value="1"/>
</dbReference>
<evidence type="ECO:0000256" key="3">
    <source>
        <dbReference type="ARBA" id="ARBA00022730"/>
    </source>
</evidence>
<dbReference type="GO" id="GO:0006412">
    <property type="term" value="P:translation"/>
    <property type="evidence" value="ECO:0007669"/>
    <property type="project" value="InterPro"/>
</dbReference>
<evidence type="ECO:0000256" key="8">
    <source>
        <dbReference type="ARBA" id="ARBA00035343"/>
    </source>
</evidence>
<comment type="similarity">
    <text evidence="2">Belongs to the bacterial ribosomal protein bS20 family.</text>
</comment>